<keyword evidence="4" id="KW-1185">Reference proteome</keyword>
<feature type="transmembrane region" description="Helical" evidence="1">
    <location>
        <begin position="89"/>
        <end position="112"/>
    </location>
</feature>
<feature type="transmembrane region" description="Helical" evidence="1">
    <location>
        <begin position="21"/>
        <end position="44"/>
    </location>
</feature>
<dbReference type="RefSeq" id="WP_246004404.1">
    <property type="nucleotide sequence ID" value="NZ_RJUK01000001.1"/>
</dbReference>
<name>A0A3N1P4Y7_9GAMM</name>
<keyword evidence="1" id="KW-1133">Transmembrane helix</keyword>
<dbReference type="InterPro" id="IPR050640">
    <property type="entry name" value="Bact_2-comp_sensor_kinase"/>
</dbReference>
<organism evidence="3 4">
    <name type="scientific">Marinimicrobium koreense</name>
    <dbReference type="NCBI Taxonomy" id="306545"/>
    <lineage>
        <taxon>Bacteria</taxon>
        <taxon>Pseudomonadati</taxon>
        <taxon>Pseudomonadota</taxon>
        <taxon>Gammaproteobacteria</taxon>
        <taxon>Cellvibrionales</taxon>
        <taxon>Cellvibrionaceae</taxon>
        <taxon>Marinimicrobium</taxon>
    </lineage>
</organism>
<dbReference type="Gene3D" id="3.30.565.10">
    <property type="entry name" value="Histidine kinase-like ATPase, C-terminal domain"/>
    <property type="match status" value="1"/>
</dbReference>
<feature type="transmembrane region" description="Helical" evidence="1">
    <location>
        <begin position="56"/>
        <end position="77"/>
    </location>
</feature>
<keyword evidence="3" id="KW-0808">Transferase</keyword>
<gene>
    <name evidence="3" type="ORF">EDC38_2408</name>
</gene>
<evidence type="ECO:0000256" key="1">
    <source>
        <dbReference type="SAM" id="Phobius"/>
    </source>
</evidence>
<reference evidence="3 4" key="1">
    <citation type="submission" date="2018-11" db="EMBL/GenBank/DDBJ databases">
        <title>Genomic Encyclopedia of Type Strains, Phase IV (KMG-IV): sequencing the most valuable type-strain genomes for metagenomic binning, comparative biology and taxonomic classification.</title>
        <authorList>
            <person name="Goeker M."/>
        </authorList>
    </citation>
    <scope>NUCLEOTIDE SEQUENCE [LARGE SCALE GENOMIC DNA]</scope>
    <source>
        <strain evidence="3 4">DSM 16974</strain>
    </source>
</reference>
<dbReference type="EMBL" id="RJUK01000001">
    <property type="protein sequence ID" value="ROQ21780.1"/>
    <property type="molecule type" value="Genomic_DNA"/>
</dbReference>
<dbReference type="Pfam" id="PF06580">
    <property type="entry name" value="His_kinase"/>
    <property type="match status" value="1"/>
</dbReference>
<protein>
    <submittedName>
        <fullName evidence="3">Two-component system sensor histidine kinase AlgZ</fullName>
    </submittedName>
</protein>
<dbReference type="InterPro" id="IPR010559">
    <property type="entry name" value="Sig_transdc_His_kin_internal"/>
</dbReference>
<feature type="domain" description="Signal transduction histidine kinase internal region" evidence="2">
    <location>
        <begin position="161"/>
        <end position="238"/>
    </location>
</feature>
<dbReference type="PANTHER" id="PTHR34220:SF7">
    <property type="entry name" value="SENSOR HISTIDINE KINASE YPDA"/>
    <property type="match status" value="1"/>
</dbReference>
<feature type="transmembrane region" description="Helical" evidence="1">
    <location>
        <begin position="124"/>
        <end position="146"/>
    </location>
</feature>
<evidence type="ECO:0000259" key="2">
    <source>
        <dbReference type="Pfam" id="PF06580"/>
    </source>
</evidence>
<dbReference type="GO" id="GO:0016020">
    <property type="term" value="C:membrane"/>
    <property type="evidence" value="ECO:0007669"/>
    <property type="project" value="InterPro"/>
</dbReference>
<evidence type="ECO:0000313" key="4">
    <source>
        <dbReference type="Proteomes" id="UP000273643"/>
    </source>
</evidence>
<dbReference type="Proteomes" id="UP000273643">
    <property type="component" value="Unassembled WGS sequence"/>
</dbReference>
<dbReference type="AlphaFoldDB" id="A0A3N1P4Y7"/>
<dbReference type="SUPFAM" id="SSF55874">
    <property type="entry name" value="ATPase domain of HSP90 chaperone/DNA topoisomerase II/histidine kinase"/>
    <property type="match status" value="1"/>
</dbReference>
<comment type="caution">
    <text evidence="3">The sequence shown here is derived from an EMBL/GenBank/DDBJ whole genome shotgun (WGS) entry which is preliminary data.</text>
</comment>
<keyword evidence="1" id="KW-0812">Transmembrane</keyword>
<keyword evidence="1" id="KW-0472">Membrane</keyword>
<dbReference type="InterPro" id="IPR036890">
    <property type="entry name" value="HATPase_C_sf"/>
</dbReference>
<keyword evidence="3" id="KW-0418">Kinase</keyword>
<sequence>MTDHPTARPASGESTSFLPNLCAPQAVLLLVLVAELLAVLLAMINRGLAQLSWDAIALYSFLVQWIVLVSAVLLCRLQPRLNRCTPVRAGALSYGLVLAVTVIFSLLGQWLLQAFLGAELRLDGWQLAENLLAAAILAGIGLRYLYLQQQLRNQQQAELSARIQALQSRIRPHFLFNSLNSIASLIATAPDRAERAVEDLAGLFRASLAEPALIPLKRELALCRGYLAMEQLRLGDRLRVDWHLDELPESTPIPALLLQPLLENAVFHGIEPRPEGGDIQIQIARSGNQVAIRIDNPLPAGRHPEQARQTNRMALDNVRHRLQAHFGPAARLSERREGGRFTLIITYPTE</sequence>
<accession>A0A3N1P4Y7</accession>
<dbReference type="GO" id="GO:0000155">
    <property type="term" value="F:phosphorelay sensor kinase activity"/>
    <property type="evidence" value="ECO:0007669"/>
    <property type="project" value="InterPro"/>
</dbReference>
<dbReference type="PANTHER" id="PTHR34220">
    <property type="entry name" value="SENSOR HISTIDINE KINASE YPDA"/>
    <property type="match status" value="1"/>
</dbReference>
<evidence type="ECO:0000313" key="3">
    <source>
        <dbReference type="EMBL" id="ROQ21780.1"/>
    </source>
</evidence>
<proteinExistence type="predicted"/>